<organism evidence="4 5">
    <name type="scientific">Chenopodium quinoa</name>
    <name type="common">Quinoa</name>
    <dbReference type="NCBI Taxonomy" id="63459"/>
    <lineage>
        <taxon>Eukaryota</taxon>
        <taxon>Viridiplantae</taxon>
        <taxon>Streptophyta</taxon>
        <taxon>Embryophyta</taxon>
        <taxon>Tracheophyta</taxon>
        <taxon>Spermatophyta</taxon>
        <taxon>Magnoliopsida</taxon>
        <taxon>eudicotyledons</taxon>
        <taxon>Gunneridae</taxon>
        <taxon>Pentapetalae</taxon>
        <taxon>Caryophyllales</taxon>
        <taxon>Chenopodiaceae</taxon>
        <taxon>Chenopodioideae</taxon>
        <taxon>Atripliceae</taxon>
        <taxon>Chenopodium</taxon>
    </lineage>
</organism>
<name>A0A803KP88_CHEQI</name>
<dbReference type="GO" id="GO:0005739">
    <property type="term" value="C:mitochondrion"/>
    <property type="evidence" value="ECO:0007669"/>
    <property type="project" value="TreeGrafter"/>
</dbReference>
<dbReference type="InterPro" id="IPR002885">
    <property type="entry name" value="PPR_rpt"/>
</dbReference>
<dbReference type="GO" id="GO:0007005">
    <property type="term" value="P:mitochondrion organization"/>
    <property type="evidence" value="ECO:0007669"/>
    <property type="project" value="TreeGrafter"/>
</dbReference>
<dbReference type="GO" id="GO:0006396">
    <property type="term" value="P:RNA processing"/>
    <property type="evidence" value="ECO:0007669"/>
    <property type="project" value="TreeGrafter"/>
</dbReference>
<feature type="repeat" description="PPR" evidence="3">
    <location>
        <begin position="132"/>
        <end position="166"/>
    </location>
</feature>
<dbReference type="InterPro" id="IPR011990">
    <property type="entry name" value="TPR-like_helical_dom_sf"/>
</dbReference>
<dbReference type="AlphaFoldDB" id="A0A803KP88"/>
<dbReference type="NCBIfam" id="TIGR00756">
    <property type="entry name" value="PPR"/>
    <property type="match status" value="4"/>
</dbReference>
<reference evidence="4" key="1">
    <citation type="journal article" date="2017" name="Nature">
        <title>The genome of Chenopodium quinoa.</title>
        <authorList>
            <person name="Jarvis D.E."/>
            <person name="Ho Y.S."/>
            <person name="Lightfoot D.J."/>
            <person name="Schmoeckel S.M."/>
            <person name="Li B."/>
            <person name="Borm T.J.A."/>
            <person name="Ohyanagi H."/>
            <person name="Mineta K."/>
            <person name="Michell C.T."/>
            <person name="Saber N."/>
            <person name="Kharbatia N.M."/>
            <person name="Rupper R.R."/>
            <person name="Sharp A.R."/>
            <person name="Dally N."/>
            <person name="Boughton B.A."/>
            <person name="Woo Y.H."/>
            <person name="Gao G."/>
            <person name="Schijlen E.G.W.M."/>
            <person name="Guo X."/>
            <person name="Momin A.A."/>
            <person name="Negrao S."/>
            <person name="Al-Babili S."/>
            <person name="Gehring C."/>
            <person name="Roessner U."/>
            <person name="Jung C."/>
            <person name="Murphy K."/>
            <person name="Arold S.T."/>
            <person name="Gojobori T."/>
            <person name="van der Linden C.G."/>
            <person name="van Loo E.N."/>
            <person name="Jellen E.N."/>
            <person name="Maughan P.J."/>
            <person name="Tester M."/>
        </authorList>
    </citation>
    <scope>NUCLEOTIDE SEQUENCE [LARGE SCALE GENOMIC DNA]</scope>
    <source>
        <strain evidence="4">cv. PI 614886</strain>
    </source>
</reference>
<dbReference type="PANTHER" id="PTHR47934">
    <property type="entry name" value="PENTATRICOPEPTIDE REPEAT-CONTAINING PROTEIN PET309, MITOCHONDRIAL"/>
    <property type="match status" value="1"/>
</dbReference>
<evidence type="ECO:0000256" key="1">
    <source>
        <dbReference type="ARBA" id="ARBA00007626"/>
    </source>
</evidence>
<evidence type="ECO:0000256" key="2">
    <source>
        <dbReference type="ARBA" id="ARBA00022737"/>
    </source>
</evidence>
<accession>A0A803KP88</accession>
<dbReference type="PROSITE" id="PS51375">
    <property type="entry name" value="PPR"/>
    <property type="match status" value="3"/>
</dbReference>
<reference evidence="4" key="2">
    <citation type="submission" date="2021-03" db="UniProtKB">
        <authorList>
            <consortium name="EnsemblPlants"/>
        </authorList>
    </citation>
    <scope>IDENTIFICATION</scope>
</reference>
<dbReference type="PANTHER" id="PTHR47934:SF6">
    <property type="entry name" value="MITOCHONDRIAL GROUP I INTRON SPLICING FACTOR CCM1-RELATED"/>
    <property type="match status" value="1"/>
</dbReference>
<feature type="repeat" description="PPR" evidence="3">
    <location>
        <begin position="55"/>
        <end position="89"/>
    </location>
</feature>
<dbReference type="Gramene" id="AUR62000844-RA">
    <property type="protein sequence ID" value="AUR62000844-RA:cds"/>
    <property type="gene ID" value="AUR62000844"/>
</dbReference>
<protein>
    <recommendedName>
        <fullName evidence="6">Pentatricopeptide repeat-containing protein</fullName>
    </recommendedName>
</protein>
<dbReference type="OMA" id="TIFYEMF"/>
<dbReference type="Proteomes" id="UP000596660">
    <property type="component" value="Unplaced"/>
</dbReference>
<evidence type="ECO:0000313" key="5">
    <source>
        <dbReference type="Proteomes" id="UP000596660"/>
    </source>
</evidence>
<evidence type="ECO:0000256" key="3">
    <source>
        <dbReference type="PROSITE-ProRule" id="PRU00708"/>
    </source>
</evidence>
<sequence length="231" mass="26233">MLESNIKPDVQTYSMLVDMFCKDGCVDQALSILKHMIEKGLTIFYEMFRKGITPDVVCYNTLIDGLCKANRLSLVHKLFREMRAHGIAPVVITYASLLDYLYKTARLDEAAGQLEDAENFFSNLLSKGLQPDIRTYNIMIKGFCKKGLMSEVGQVLRIMEEDGCPPDDRTYNIIIRGYILNNDLSKAFYYCDIMTSKKFEADADTFSLFVDLLSSGNLSDSSKDLLRKFIS</sequence>
<evidence type="ECO:0008006" key="6">
    <source>
        <dbReference type="Google" id="ProtNLM"/>
    </source>
</evidence>
<comment type="similarity">
    <text evidence="1">Belongs to the PPR family. P subfamily.</text>
</comment>
<dbReference type="GO" id="GO:0003729">
    <property type="term" value="F:mRNA binding"/>
    <property type="evidence" value="ECO:0007669"/>
    <property type="project" value="TreeGrafter"/>
</dbReference>
<keyword evidence="2" id="KW-0677">Repeat</keyword>
<dbReference type="EnsemblPlants" id="AUR62000844-RA">
    <property type="protein sequence ID" value="AUR62000844-RA:cds"/>
    <property type="gene ID" value="AUR62000844"/>
</dbReference>
<feature type="repeat" description="PPR" evidence="3">
    <location>
        <begin position="9"/>
        <end position="43"/>
    </location>
</feature>
<evidence type="ECO:0000313" key="4">
    <source>
        <dbReference type="EnsemblPlants" id="AUR62000844-RA:cds"/>
    </source>
</evidence>
<proteinExistence type="inferred from homology"/>
<dbReference type="Pfam" id="PF13041">
    <property type="entry name" value="PPR_2"/>
    <property type="match status" value="2"/>
</dbReference>
<keyword evidence="5" id="KW-1185">Reference proteome</keyword>
<dbReference type="Pfam" id="PF12854">
    <property type="entry name" value="PPR_1"/>
    <property type="match status" value="1"/>
</dbReference>
<dbReference type="InterPro" id="IPR051114">
    <property type="entry name" value="Mito_RNA_Proc_CCM1"/>
</dbReference>
<dbReference type="Gene3D" id="1.25.40.10">
    <property type="entry name" value="Tetratricopeptide repeat domain"/>
    <property type="match status" value="2"/>
</dbReference>